<dbReference type="InterPro" id="IPR021552">
    <property type="entry name" value="ArsP_2"/>
</dbReference>
<protein>
    <recommendedName>
        <fullName evidence="4">Arsenic efflux protein</fullName>
    </recommendedName>
</protein>
<feature type="transmembrane region" description="Helical" evidence="1">
    <location>
        <begin position="269"/>
        <end position="290"/>
    </location>
</feature>
<feature type="transmembrane region" description="Helical" evidence="1">
    <location>
        <begin position="13"/>
        <end position="31"/>
    </location>
</feature>
<keyword evidence="1" id="KW-0472">Membrane</keyword>
<dbReference type="NCBIfam" id="NF037962">
    <property type="entry name" value="arsenic_eff"/>
    <property type="match status" value="1"/>
</dbReference>
<feature type="transmembrane region" description="Helical" evidence="1">
    <location>
        <begin position="172"/>
        <end position="193"/>
    </location>
</feature>
<evidence type="ECO:0000256" key="1">
    <source>
        <dbReference type="SAM" id="Phobius"/>
    </source>
</evidence>
<evidence type="ECO:0000313" key="3">
    <source>
        <dbReference type="Proteomes" id="UP000466864"/>
    </source>
</evidence>
<evidence type="ECO:0008006" key="4">
    <source>
        <dbReference type="Google" id="ProtNLM"/>
    </source>
</evidence>
<gene>
    <name evidence="2" type="ORF">FYJ60_10950</name>
</gene>
<reference evidence="2 3" key="1">
    <citation type="submission" date="2019-08" db="EMBL/GenBank/DDBJ databases">
        <title>In-depth cultivation of the pig gut microbiome towards novel bacterial diversity and tailored functional studies.</title>
        <authorList>
            <person name="Wylensek D."/>
            <person name="Hitch T.C.A."/>
            <person name="Clavel T."/>
        </authorList>
    </citation>
    <scope>NUCLEOTIDE SEQUENCE [LARGE SCALE GENOMIC DNA]</scope>
    <source>
        <strain evidence="2 3">Oil+RF-744-WCA-WT-13</strain>
    </source>
</reference>
<name>A0A7X2TPP9_9FIRM</name>
<accession>A0A7X2TPP9</accession>
<sequence>MNVSILREVLADAVIDTAKLIPFLFLTYLLMEWLEEKTGEKTVSIIRKNGRWGPVIGAALGVVPQCGFSAAAASLYSGGLITVGTLLAIFLSTSDEMLPIMISEAVSPMTIGKILLAKILLGLLFGIGIDTLNKLRHRWKKDKEKHIHDLCEQDHCHCEEGNVFLSALRHTIQIVIFIFIFTFVIGLLIELVGENAIGTFLTSRPVTGVLLSALIGLIPNCGASVTITELYLRGILSSGQMIAGLLVGAGVGLMVLFRTNRRLVENLKITGILYLSGVLGGWIIELTGIVF</sequence>
<keyword evidence="1" id="KW-1133">Transmembrane helix</keyword>
<feature type="transmembrane region" description="Helical" evidence="1">
    <location>
        <begin position="239"/>
        <end position="257"/>
    </location>
</feature>
<dbReference type="Proteomes" id="UP000466864">
    <property type="component" value="Unassembled WGS sequence"/>
</dbReference>
<dbReference type="EMBL" id="VUMV01000009">
    <property type="protein sequence ID" value="MST82825.1"/>
    <property type="molecule type" value="Genomic_DNA"/>
</dbReference>
<proteinExistence type="predicted"/>
<feature type="transmembrane region" description="Helical" evidence="1">
    <location>
        <begin position="79"/>
        <end position="98"/>
    </location>
</feature>
<comment type="caution">
    <text evidence="2">The sequence shown here is derived from an EMBL/GenBank/DDBJ whole genome shotgun (WGS) entry which is preliminary data.</text>
</comment>
<dbReference type="Pfam" id="PF11449">
    <property type="entry name" value="ArsP_2"/>
    <property type="match status" value="1"/>
</dbReference>
<organism evidence="2 3">
    <name type="scientific">Bilifractor porci</name>
    <dbReference type="NCBI Taxonomy" id="2606636"/>
    <lineage>
        <taxon>Bacteria</taxon>
        <taxon>Bacillati</taxon>
        <taxon>Bacillota</taxon>
        <taxon>Clostridia</taxon>
        <taxon>Lachnospirales</taxon>
        <taxon>Lachnospiraceae</taxon>
        <taxon>Bilifractor</taxon>
    </lineage>
</organism>
<evidence type="ECO:0000313" key="2">
    <source>
        <dbReference type="EMBL" id="MST82825.1"/>
    </source>
</evidence>
<dbReference type="RefSeq" id="WP_154458729.1">
    <property type="nucleotide sequence ID" value="NZ_VUMV01000009.1"/>
</dbReference>
<keyword evidence="1" id="KW-0812">Transmembrane</keyword>
<feature type="transmembrane region" description="Helical" evidence="1">
    <location>
        <begin position="110"/>
        <end position="129"/>
    </location>
</feature>
<feature type="transmembrane region" description="Helical" evidence="1">
    <location>
        <begin position="205"/>
        <end position="227"/>
    </location>
</feature>
<keyword evidence="3" id="KW-1185">Reference proteome</keyword>
<dbReference type="AlphaFoldDB" id="A0A7X2TPP9"/>